<dbReference type="OrthoDB" id="27473at2"/>
<evidence type="ECO:0000313" key="3">
    <source>
        <dbReference type="Proteomes" id="UP000192472"/>
    </source>
</evidence>
<dbReference type="AlphaFoldDB" id="A0A1W2GIB9"/>
<accession>A0A1W2GIB9</accession>
<dbReference type="STRING" id="692418.SAMN04488029_2870"/>
<dbReference type="RefSeq" id="WP_084373521.1">
    <property type="nucleotide sequence ID" value="NZ_FWYF01000003.1"/>
</dbReference>
<evidence type="ECO:0000313" key="2">
    <source>
        <dbReference type="EMBL" id="SMD36387.1"/>
    </source>
</evidence>
<reference evidence="2 3" key="1">
    <citation type="submission" date="2017-04" db="EMBL/GenBank/DDBJ databases">
        <authorList>
            <person name="Afonso C.L."/>
            <person name="Miller P.J."/>
            <person name="Scott M.A."/>
            <person name="Spackman E."/>
            <person name="Goraichik I."/>
            <person name="Dimitrov K.M."/>
            <person name="Suarez D.L."/>
            <person name="Swayne D.E."/>
        </authorList>
    </citation>
    <scope>NUCLEOTIDE SEQUENCE [LARGE SCALE GENOMIC DNA]</scope>
    <source>
        <strain evidence="2 3">DSM 26133</strain>
    </source>
</reference>
<feature type="domain" description="DUF5615" evidence="1">
    <location>
        <begin position="3"/>
        <end position="106"/>
    </location>
</feature>
<gene>
    <name evidence="2" type="ORF">SAMN04488029_2870</name>
</gene>
<dbReference type="Proteomes" id="UP000192472">
    <property type="component" value="Unassembled WGS sequence"/>
</dbReference>
<organism evidence="2 3">
    <name type="scientific">Reichenbachiella faecimaris</name>
    <dbReference type="NCBI Taxonomy" id="692418"/>
    <lineage>
        <taxon>Bacteria</taxon>
        <taxon>Pseudomonadati</taxon>
        <taxon>Bacteroidota</taxon>
        <taxon>Cytophagia</taxon>
        <taxon>Cytophagales</taxon>
        <taxon>Reichenbachiellaceae</taxon>
        <taxon>Reichenbachiella</taxon>
    </lineage>
</organism>
<name>A0A1W2GIB9_REIFA</name>
<sequence>MLNCPLKFVKYLIIDHINIKAFHVDDLPDGDQSTDLEITKFADQNDLTVVTKDYDFYHSHMANKKPNRLFLISTGNLKNRQLFDLIRANAVLIFEALSANHFVELTNDGLIEHG</sequence>
<dbReference type="InterPro" id="IPR041049">
    <property type="entry name" value="DUF5615"/>
</dbReference>
<proteinExistence type="predicted"/>
<evidence type="ECO:0000259" key="1">
    <source>
        <dbReference type="Pfam" id="PF18480"/>
    </source>
</evidence>
<dbReference type="EMBL" id="FWYF01000003">
    <property type="protein sequence ID" value="SMD36387.1"/>
    <property type="molecule type" value="Genomic_DNA"/>
</dbReference>
<protein>
    <submittedName>
        <fullName evidence="2">Predicted nuclease, contains PIN domain, potential toxin-antitoxin system component</fullName>
    </submittedName>
</protein>
<dbReference type="Pfam" id="PF18480">
    <property type="entry name" value="DUF5615"/>
    <property type="match status" value="1"/>
</dbReference>
<keyword evidence="3" id="KW-1185">Reference proteome</keyword>